<feature type="domain" description="AAA+ ATPase" evidence="4">
    <location>
        <begin position="1"/>
        <end position="189"/>
    </location>
</feature>
<comment type="caution">
    <text evidence="5">The sequence shown here is derived from an EMBL/GenBank/DDBJ whole genome shotgun (WGS) entry which is preliminary data.</text>
</comment>
<name>A0A498LP47_LABRO</name>
<evidence type="ECO:0000313" key="5">
    <source>
        <dbReference type="EMBL" id="RXN09403.1"/>
    </source>
</evidence>
<dbReference type="SMART" id="SM00382">
    <property type="entry name" value="AAA"/>
    <property type="match status" value="1"/>
</dbReference>
<proteinExistence type="evidence at protein level"/>
<dbReference type="Proteomes" id="UP000290572">
    <property type="component" value="Unassembled WGS sequence"/>
</dbReference>
<evidence type="ECO:0000256" key="1">
    <source>
        <dbReference type="ARBA" id="ARBA00022741"/>
    </source>
</evidence>
<evidence type="ECO:0000256" key="2">
    <source>
        <dbReference type="ARBA" id="ARBA00022801"/>
    </source>
</evidence>
<dbReference type="Gene3D" id="3.40.50.300">
    <property type="entry name" value="P-loop containing nucleotide triphosphate hydrolases"/>
    <property type="match status" value="1"/>
</dbReference>
<protein>
    <submittedName>
        <fullName evidence="5">Cancer-related nucleoside-triphosphatase</fullName>
    </submittedName>
</protein>
<dbReference type="HAMAP" id="MF_00796">
    <property type="entry name" value="NTPase_1"/>
    <property type="match status" value="1"/>
</dbReference>
<evidence type="ECO:0000256" key="3">
    <source>
        <dbReference type="ARBA" id="ARBA00022840"/>
    </source>
</evidence>
<organism evidence="5 6">
    <name type="scientific">Labeo rohita</name>
    <name type="common">Indian major carp</name>
    <name type="synonym">Cyprinus rohita</name>
    <dbReference type="NCBI Taxonomy" id="84645"/>
    <lineage>
        <taxon>Eukaryota</taxon>
        <taxon>Metazoa</taxon>
        <taxon>Chordata</taxon>
        <taxon>Craniata</taxon>
        <taxon>Vertebrata</taxon>
        <taxon>Euteleostomi</taxon>
        <taxon>Actinopterygii</taxon>
        <taxon>Neopterygii</taxon>
        <taxon>Teleostei</taxon>
        <taxon>Ostariophysi</taxon>
        <taxon>Cypriniformes</taxon>
        <taxon>Cyprinidae</taxon>
        <taxon>Labeoninae</taxon>
        <taxon>Labeonini</taxon>
        <taxon>Labeo</taxon>
    </lineage>
</organism>
<keyword evidence="6" id="KW-1185">Reference proteome</keyword>
<evidence type="ECO:0000259" key="4">
    <source>
        <dbReference type="SMART" id="SM00382"/>
    </source>
</evidence>
<accession>A0A498LP47</accession>
<dbReference type="PANTHER" id="PTHR43146">
    <property type="entry name" value="CANCER-RELATED NUCLEOSIDE-TRIPHOSPHATASE"/>
    <property type="match status" value="1"/>
</dbReference>
<keyword evidence="2" id="KW-0378">Hydrolase</keyword>
<dbReference type="NCBIfam" id="NF010248">
    <property type="entry name" value="PRK13695.1"/>
    <property type="match status" value="1"/>
</dbReference>
<dbReference type="AlphaFoldDB" id="A0A498LP47"/>
<gene>
    <name evidence="5" type="ORF">ROHU_031429</name>
</gene>
<dbReference type="SUPFAM" id="SSF52540">
    <property type="entry name" value="P-loop containing nucleoside triphosphate hydrolases"/>
    <property type="match status" value="1"/>
</dbReference>
<dbReference type="PANTHER" id="PTHR43146:SF1">
    <property type="entry name" value="CANCER-RELATED NUCLEOSIDE-TRIPHOSPHATASE"/>
    <property type="match status" value="1"/>
</dbReference>
<dbReference type="GO" id="GO:0005524">
    <property type="term" value="F:ATP binding"/>
    <property type="evidence" value="ECO:0007669"/>
    <property type="project" value="UniProtKB-KW"/>
</dbReference>
<dbReference type="InterPro" id="IPR004948">
    <property type="entry name" value="Nuc-triphosphatase_THEP1"/>
</dbReference>
<dbReference type="GO" id="GO:0017111">
    <property type="term" value="F:ribonucleoside triphosphate phosphatase activity"/>
    <property type="evidence" value="ECO:0007669"/>
    <property type="project" value="InterPro"/>
</dbReference>
<dbReference type="Pfam" id="PF03266">
    <property type="entry name" value="NTPase_1"/>
    <property type="match status" value="1"/>
</dbReference>
<dbReference type="InterPro" id="IPR003593">
    <property type="entry name" value="AAA+_ATPase"/>
</dbReference>
<reference evidence="5 6" key="1">
    <citation type="submission" date="2018-03" db="EMBL/GenBank/DDBJ databases">
        <title>Draft genome sequence of Rohu Carp (Labeo rohita).</title>
        <authorList>
            <person name="Das P."/>
            <person name="Kushwaha B."/>
            <person name="Joshi C.G."/>
            <person name="Kumar D."/>
            <person name="Nagpure N.S."/>
            <person name="Sahoo L."/>
            <person name="Das S.P."/>
            <person name="Bit A."/>
            <person name="Patnaik S."/>
            <person name="Meher P.K."/>
            <person name="Jayasankar P."/>
            <person name="Koringa P.G."/>
            <person name="Patel N.V."/>
            <person name="Hinsu A.T."/>
            <person name="Kumar R."/>
            <person name="Pandey M."/>
            <person name="Agarwal S."/>
            <person name="Srivastava S."/>
            <person name="Singh M."/>
            <person name="Iquebal M.A."/>
            <person name="Jaiswal S."/>
            <person name="Angadi U.B."/>
            <person name="Kumar N."/>
            <person name="Raza M."/>
            <person name="Shah T.M."/>
            <person name="Rai A."/>
            <person name="Jena J.K."/>
        </authorList>
    </citation>
    <scope>NUCLEOTIDE SEQUENCE [LARGE SCALE GENOMIC DNA]</scope>
    <source>
        <strain evidence="5">DASCIFA01</strain>
        <tissue evidence="5">Testis</tissue>
    </source>
</reference>
<evidence type="ECO:0007829" key="7">
    <source>
        <dbReference type="PeptideAtlas" id="A0A498LP47"/>
    </source>
</evidence>
<dbReference type="STRING" id="84645.A0A498LP47"/>
<dbReference type="EMBL" id="QBIY01013283">
    <property type="protein sequence ID" value="RXN09403.1"/>
    <property type="molecule type" value="Genomic_DNA"/>
</dbReference>
<keyword evidence="3" id="KW-0067">ATP-binding</keyword>
<keyword evidence="7" id="KW-1267">Proteomics identification</keyword>
<sequence length="223" mass="24466">MMKHVFLTGVPGVGKTTLVKKVCDAVVSGGVSVSGFYTEEVRERGRRVGFDVVTLTGDRGRLSRIGTQSAAGGRECRVGQYAVDLQSFESLALPLFRNMREGSKRLFVIDEIGKMELFSQAFIRAVRQTLDASSCSVLGTIPVPKGKPLALVEEVRSRQDVKIFMITKENRDVIFDDIVSAVQECLKSFEGEGLQRARQIEKGIVGRAVAIRGLVRVTPLLFS</sequence>
<dbReference type="InterPro" id="IPR027417">
    <property type="entry name" value="P-loop_NTPase"/>
</dbReference>
<evidence type="ECO:0000313" key="6">
    <source>
        <dbReference type="Proteomes" id="UP000290572"/>
    </source>
</evidence>
<keyword evidence="1" id="KW-0547">Nucleotide-binding</keyword>